<dbReference type="InterPro" id="IPR051417">
    <property type="entry name" value="SDr/BOS_complex"/>
</dbReference>
<dbReference type="EC" id="3.2.1.1" evidence="2"/>
<dbReference type="PANTHER" id="PTHR23303:SF15">
    <property type="entry name" value="COLOSSIN-A"/>
    <property type="match status" value="1"/>
</dbReference>
<dbReference type="RefSeq" id="WP_091194294.1">
    <property type="nucleotide sequence ID" value="NZ_FOKC01000001.1"/>
</dbReference>
<dbReference type="SUPFAM" id="SSF49464">
    <property type="entry name" value="Carboxypeptidase regulatory domain-like"/>
    <property type="match status" value="1"/>
</dbReference>
<accession>A0A1I0W5X3</accession>
<dbReference type="SUPFAM" id="SSF49478">
    <property type="entry name" value="Cna protein B-type domain"/>
    <property type="match status" value="1"/>
</dbReference>
<dbReference type="OrthoDB" id="3756669at2"/>
<feature type="signal peptide" evidence="5">
    <location>
        <begin position="1"/>
        <end position="36"/>
    </location>
</feature>
<evidence type="ECO:0000313" key="7">
    <source>
        <dbReference type="Proteomes" id="UP000199113"/>
    </source>
</evidence>
<evidence type="ECO:0000256" key="1">
    <source>
        <dbReference type="ARBA" id="ARBA00000548"/>
    </source>
</evidence>
<dbReference type="AlphaFoldDB" id="A0A1I0W5X3"/>
<dbReference type="GO" id="GO:0030246">
    <property type="term" value="F:carbohydrate binding"/>
    <property type="evidence" value="ECO:0007669"/>
    <property type="project" value="InterPro"/>
</dbReference>
<evidence type="ECO:0000256" key="3">
    <source>
        <dbReference type="ARBA" id="ARBA00022729"/>
    </source>
</evidence>
<dbReference type="InterPro" id="IPR008969">
    <property type="entry name" value="CarboxyPept-like_regulatory"/>
</dbReference>
<evidence type="ECO:0000256" key="5">
    <source>
        <dbReference type="SAM" id="SignalP"/>
    </source>
</evidence>
<sequence>MMSTHGGAFVRLVAGGAAAATAIAGFTIGLAAPAHAVTVGVTTTLTDPAGNGIDGYVAAYALQADGFYDFTRSAEVADGLVAIDLEPGTYKFAFQDDDNLYAFEYYNDKQTFEEAEAVAVNGPLALSPVALAARATLAGQVVSPTGKPIEDASIQIYNAADDTFETSARTKADGTWAAGVDAGSYKAYFAASGYAFEYYSNKPTLATADVVGAGANLGQVTLSRGSVVQGGIVSAAGAPLERAQATIYTAGGSQVGSDLTDATGNYRIEGVAPGSYTVQFTDPVGEYLSEWNADKADRATADAVEVGVDAVVSVNAALAPDPEAAIDPNSVDVSGVVTDSSGAVVIGARVDAYDTPADADKPDVTDSVRTNRSGAYYFTDLSDTSETTFKVQATDTLPREEGQYDRIDRWFGGSQTYEIASPVTKPAGSVNIALPLTGGISGTITSESALTVENTIVRFFDEQGNPLDETQAFTEDDGTYLSTNLVPGTYKVQFIDFNATSFFGGAGDIRAHAPEWYDNTSFTKAKEITVKSGETVTGIDAALSQDLRAFRNPEINGKPYLGGKVRAYPGVWSLDSGTTYRYEWLIGDTVVGTGDSYRVTKSAKNKRVTLRVTAENDTLKGVALVSSQVIKKKPKAKVSVKGKKATVLVSAKKVKAKKFKGSVIAKKIVDTDEYGAPVYKKIGKAKLRNGKATLTLKKITKGKNKVVFFITLKGGKYGNAEVSKTIKVKKR</sequence>
<keyword evidence="6" id="KW-0121">Carboxypeptidase</keyword>
<dbReference type="Gene3D" id="2.60.40.1120">
    <property type="entry name" value="Carboxypeptidase-like, regulatory domain"/>
    <property type="match status" value="1"/>
</dbReference>
<dbReference type="InterPro" id="IPR013783">
    <property type="entry name" value="Ig-like_fold"/>
</dbReference>
<evidence type="ECO:0000313" key="6">
    <source>
        <dbReference type="EMBL" id="SFA83961.1"/>
    </source>
</evidence>
<dbReference type="PANTHER" id="PTHR23303">
    <property type="entry name" value="CARBOXYPEPTIDASE REGULATORY REGION-CONTAINING"/>
    <property type="match status" value="1"/>
</dbReference>
<comment type="catalytic activity">
    <reaction evidence="1">
        <text>Endohydrolysis of (1-&gt;4)-alpha-D-glucosidic linkages in polysaccharides containing three or more (1-&gt;4)-alpha-linked D-glucose units.</text>
        <dbReference type="EC" id="3.2.1.1"/>
    </reaction>
</comment>
<organism evidence="6 7">
    <name type="scientific">Nocardioides alpinus</name>
    <dbReference type="NCBI Taxonomy" id="748909"/>
    <lineage>
        <taxon>Bacteria</taxon>
        <taxon>Bacillati</taxon>
        <taxon>Actinomycetota</taxon>
        <taxon>Actinomycetes</taxon>
        <taxon>Propionibacteriales</taxon>
        <taxon>Nocardioidaceae</taxon>
        <taxon>Nocardioides</taxon>
    </lineage>
</organism>
<feature type="chain" id="PRO_5011646553" description="alpha-amylase" evidence="5">
    <location>
        <begin position="37"/>
        <end position="731"/>
    </location>
</feature>
<dbReference type="GO" id="GO:0005975">
    <property type="term" value="P:carbohydrate metabolic process"/>
    <property type="evidence" value="ECO:0007669"/>
    <property type="project" value="UniProtKB-ARBA"/>
</dbReference>
<proteinExistence type="predicted"/>
<dbReference type="Gene3D" id="2.60.40.2700">
    <property type="match status" value="1"/>
</dbReference>
<dbReference type="GO" id="GO:0004180">
    <property type="term" value="F:carboxypeptidase activity"/>
    <property type="evidence" value="ECO:0007669"/>
    <property type="project" value="UniProtKB-KW"/>
</dbReference>
<gene>
    <name evidence="6" type="ORF">SAMN05192575_101727</name>
</gene>
<dbReference type="STRING" id="748909.SAMN05192575_101727"/>
<keyword evidence="3 5" id="KW-0732">Signal</keyword>
<dbReference type="Gene3D" id="2.60.40.10">
    <property type="entry name" value="Immunoglobulins"/>
    <property type="match status" value="2"/>
</dbReference>
<evidence type="ECO:0000256" key="2">
    <source>
        <dbReference type="ARBA" id="ARBA00012595"/>
    </source>
</evidence>
<dbReference type="Proteomes" id="UP000199113">
    <property type="component" value="Unassembled WGS sequence"/>
</dbReference>
<evidence type="ECO:0000256" key="4">
    <source>
        <dbReference type="ARBA" id="ARBA00030238"/>
    </source>
</evidence>
<dbReference type="EMBL" id="FOKC01000001">
    <property type="protein sequence ID" value="SFA83961.1"/>
    <property type="molecule type" value="Genomic_DNA"/>
</dbReference>
<keyword evidence="6" id="KW-0645">Protease</keyword>
<dbReference type="SUPFAM" id="SSF49452">
    <property type="entry name" value="Starch-binding domain-like"/>
    <property type="match status" value="2"/>
</dbReference>
<protein>
    <recommendedName>
        <fullName evidence="2">alpha-amylase</fullName>
        <ecNumber evidence="2">3.2.1.1</ecNumber>
    </recommendedName>
    <alternativeName>
        <fullName evidence="4">1,4-alpha-D-glucan glucanohydrolase</fullName>
    </alternativeName>
</protein>
<name>A0A1I0W5X3_9ACTN</name>
<dbReference type="Pfam" id="PF13620">
    <property type="entry name" value="CarboxypepD_reg"/>
    <property type="match status" value="2"/>
</dbReference>
<dbReference type="GO" id="GO:0004556">
    <property type="term" value="F:alpha-amylase activity"/>
    <property type="evidence" value="ECO:0007669"/>
    <property type="project" value="UniProtKB-EC"/>
</dbReference>
<reference evidence="6" key="1">
    <citation type="submission" date="2016-10" db="EMBL/GenBank/DDBJ databases">
        <authorList>
            <person name="de Groot N.N."/>
        </authorList>
    </citation>
    <scope>NUCLEOTIDE SEQUENCE [LARGE SCALE GENOMIC DNA]</scope>
    <source>
        <strain evidence="6">CGMCC 1.10697</strain>
    </source>
</reference>
<dbReference type="InterPro" id="IPR013784">
    <property type="entry name" value="Carb-bd-like_fold"/>
</dbReference>
<keyword evidence="6" id="KW-0378">Hydrolase</keyword>